<protein>
    <submittedName>
        <fullName evidence="2">Uncharacterized protein</fullName>
    </submittedName>
</protein>
<organism evidence="2 3">
    <name type="scientific">Streptomyces zaomyceticus</name>
    <dbReference type="NCBI Taxonomy" id="68286"/>
    <lineage>
        <taxon>Bacteria</taxon>
        <taxon>Bacillati</taxon>
        <taxon>Actinomycetota</taxon>
        <taxon>Actinomycetes</taxon>
        <taxon>Kitasatosporales</taxon>
        <taxon>Streptomycetaceae</taxon>
        <taxon>Streptomyces</taxon>
    </lineage>
</organism>
<name>A0ABZ1L0E5_9ACTN</name>
<keyword evidence="3" id="KW-1185">Reference proteome</keyword>
<keyword evidence="1" id="KW-0472">Membrane</keyword>
<dbReference type="RefSeq" id="WP_327166226.1">
    <property type="nucleotide sequence ID" value="NZ_CP108188.1"/>
</dbReference>
<gene>
    <name evidence="2" type="ORF">OG814_01275</name>
</gene>
<evidence type="ECO:0000256" key="1">
    <source>
        <dbReference type="SAM" id="Phobius"/>
    </source>
</evidence>
<reference evidence="2 3" key="1">
    <citation type="submission" date="2022-10" db="EMBL/GenBank/DDBJ databases">
        <title>The complete genomes of actinobacterial strains from the NBC collection.</title>
        <authorList>
            <person name="Joergensen T.S."/>
            <person name="Alvarez Arevalo M."/>
            <person name="Sterndorff E.B."/>
            <person name="Faurdal D."/>
            <person name="Vuksanovic O."/>
            <person name="Mourched A.-S."/>
            <person name="Charusanti P."/>
            <person name="Shaw S."/>
            <person name="Blin K."/>
            <person name="Weber T."/>
        </authorList>
    </citation>
    <scope>NUCLEOTIDE SEQUENCE [LARGE SCALE GENOMIC DNA]</scope>
    <source>
        <strain evidence="2 3">NBC_00123</strain>
    </source>
</reference>
<keyword evidence="1" id="KW-1133">Transmembrane helix</keyword>
<dbReference type="EMBL" id="CP108188">
    <property type="protein sequence ID" value="WTR67992.1"/>
    <property type="molecule type" value="Genomic_DNA"/>
</dbReference>
<accession>A0ABZ1L0E5</accession>
<keyword evidence="1" id="KW-0812">Transmembrane</keyword>
<feature type="transmembrane region" description="Helical" evidence="1">
    <location>
        <begin position="36"/>
        <end position="54"/>
    </location>
</feature>
<evidence type="ECO:0000313" key="2">
    <source>
        <dbReference type="EMBL" id="WTR67992.1"/>
    </source>
</evidence>
<proteinExistence type="predicted"/>
<evidence type="ECO:0000313" key="3">
    <source>
        <dbReference type="Proteomes" id="UP001622594"/>
    </source>
</evidence>
<dbReference type="Proteomes" id="UP001622594">
    <property type="component" value="Chromosome"/>
</dbReference>
<sequence length="113" mass="12053">MSLFDPAPRSAPRVEVAAHAANRQLPGASGRLRRRLVTVNVSVTLLVLLLTHTLDGLVSTPMAGAYTLGMLLLSLQAATMVISALWYDRACRDVCDPHVNEPHGIAGRGGELL</sequence>
<feature type="transmembrane region" description="Helical" evidence="1">
    <location>
        <begin position="66"/>
        <end position="87"/>
    </location>
</feature>